<gene>
    <name evidence="1" type="ORF">ABB34_11715</name>
</gene>
<keyword evidence="2" id="KW-1185">Reference proteome</keyword>
<reference evidence="1 2" key="1">
    <citation type="submission" date="2015-05" db="EMBL/GenBank/DDBJ databases">
        <title>Genome sequencing and analysis of members of genus Stenotrophomonas.</title>
        <authorList>
            <person name="Patil P.P."/>
            <person name="Midha S."/>
            <person name="Patil P.B."/>
        </authorList>
    </citation>
    <scope>NUCLEOTIDE SEQUENCE [LARGE SCALE GENOMIC DNA]</scope>
    <source>
        <strain evidence="1 2">JCM 16244</strain>
    </source>
</reference>
<evidence type="ECO:0008006" key="3">
    <source>
        <dbReference type="Google" id="ProtNLM"/>
    </source>
</evidence>
<dbReference type="RefSeq" id="WP_057641507.1">
    <property type="nucleotide sequence ID" value="NZ_LDJP01000070.1"/>
</dbReference>
<accession>A0A0R0DPM8</accession>
<comment type="caution">
    <text evidence="1">The sequence shown here is derived from an EMBL/GenBank/DDBJ whole genome shotgun (WGS) entry which is preliminary data.</text>
</comment>
<proteinExistence type="predicted"/>
<dbReference type="PATRIC" id="fig|659018.3.peg.2476"/>
<evidence type="ECO:0000313" key="2">
    <source>
        <dbReference type="Proteomes" id="UP000050940"/>
    </source>
</evidence>
<dbReference type="Pfam" id="PF09998">
    <property type="entry name" value="DUF2239"/>
    <property type="match status" value="1"/>
</dbReference>
<sequence length="197" mass="21172">MNDTLEAPHALFAGNRLLARGSLQDVVQEAAARAGVGADGRPLLLLDDRSGQTLDVDLRGDAGTVLERLRARFPAADDKATPAPRERGRPRLGVVAREVTLLPRHWEWLAAQPGGASQALRRLVEEARRREGGAGELRQRREAQYRAMLALAGDLPGFEEASRALFAGDEAAFAGFLRQWPADVGDYLASLSAQGAG</sequence>
<dbReference type="Proteomes" id="UP000050940">
    <property type="component" value="Unassembled WGS sequence"/>
</dbReference>
<dbReference type="EMBL" id="LDJP01000070">
    <property type="protein sequence ID" value="KRG83472.1"/>
    <property type="molecule type" value="Genomic_DNA"/>
</dbReference>
<dbReference type="STRING" id="659018.ABB34_11715"/>
<dbReference type="InterPro" id="IPR018715">
    <property type="entry name" value="DUF2239"/>
</dbReference>
<protein>
    <recommendedName>
        <fullName evidence="3">DUF2239 domain-containing protein</fullName>
    </recommendedName>
</protein>
<name>A0A0R0DPM8_9GAMM</name>
<dbReference type="OrthoDB" id="282960at2"/>
<evidence type="ECO:0000313" key="1">
    <source>
        <dbReference type="EMBL" id="KRG83472.1"/>
    </source>
</evidence>
<dbReference type="AlphaFoldDB" id="A0A0R0DPM8"/>
<organism evidence="1 2">
    <name type="scientific">Stenotrophomonas daejeonensis</name>
    <dbReference type="NCBI Taxonomy" id="659018"/>
    <lineage>
        <taxon>Bacteria</taxon>
        <taxon>Pseudomonadati</taxon>
        <taxon>Pseudomonadota</taxon>
        <taxon>Gammaproteobacteria</taxon>
        <taxon>Lysobacterales</taxon>
        <taxon>Lysobacteraceae</taxon>
        <taxon>Stenotrophomonas</taxon>
    </lineage>
</organism>